<sequence>MIELVVDARVRPGRTQPLLRFLDRVADAVRANPECIWFDVRADGEPQEPEWGRPISISLGWRSAETFERLRKSAEVADIFALVASHVAILTIYQFGGEPASADQETGRKPSAATPGSRLNMAVG</sequence>
<proteinExistence type="predicted"/>
<accession>A0A6L9UFL7</accession>
<dbReference type="RefSeq" id="WP_163993136.1">
    <property type="nucleotide sequence ID" value="NZ_WUEY01000026.1"/>
</dbReference>
<dbReference type="InterPro" id="IPR011008">
    <property type="entry name" value="Dimeric_a/b-barrel"/>
</dbReference>
<dbReference type="EMBL" id="WUEY01000026">
    <property type="protein sequence ID" value="NEI74151.1"/>
    <property type="molecule type" value="Genomic_DNA"/>
</dbReference>
<name>A0A6L9UFL7_9HYPH</name>
<evidence type="ECO:0000313" key="3">
    <source>
        <dbReference type="Proteomes" id="UP000483035"/>
    </source>
</evidence>
<gene>
    <name evidence="2" type="ORF">GR212_31835</name>
</gene>
<protein>
    <recommendedName>
        <fullName evidence="4">Antibiotic biosynthesis monooxygenase</fullName>
    </recommendedName>
</protein>
<evidence type="ECO:0000256" key="1">
    <source>
        <dbReference type="SAM" id="MobiDB-lite"/>
    </source>
</evidence>
<dbReference type="SUPFAM" id="SSF54909">
    <property type="entry name" value="Dimeric alpha+beta barrel"/>
    <property type="match status" value="1"/>
</dbReference>
<dbReference type="AlphaFoldDB" id="A0A6L9UFL7"/>
<feature type="region of interest" description="Disordered" evidence="1">
    <location>
        <begin position="99"/>
        <end position="124"/>
    </location>
</feature>
<dbReference type="Proteomes" id="UP000483035">
    <property type="component" value="Unassembled WGS sequence"/>
</dbReference>
<evidence type="ECO:0008006" key="4">
    <source>
        <dbReference type="Google" id="ProtNLM"/>
    </source>
</evidence>
<comment type="caution">
    <text evidence="2">The sequence shown here is derived from an EMBL/GenBank/DDBJ whole genome shotgun (WGS) entry which is preliminary data.</text>
</comment>
<dbReference type="Gene3D" id="3.30.70.100">
    <property type="match status" value="1"/>
</dbReference>
<evidence type="ECO:0000313" key="2">
    <source>
        <dbReference type="EMBL" id="NEI74151.1"/>
    </source>
</evidence>
<reference evidence="2 3" key="1">
    <citation type="submission" date="2019-12" db="EMBL/GenBank/DDBJ databases">
        <title>Rhizobium genotypes associated with high levels of biological nitrogen fixation by grain legumes in a temperate-maritime cropping system.</title>
        <authorList>
            <person name="Maluk M."/>
            <person name="Francesc Ferrando Molina F."/>
            <person name="Lopez Del Egido L."/>
            <person name="Lafos M."/>
            <person name="Langarica-Fuentes A."/>
            <person name="Gebre Yohannes G."/>
            <person name="Young M.W."/>
            <person name="Martin P."/>
            <person name="Gantlett R."/>
            <person name="Kenicer G."/>
            <person name="Hawes C."/>
            <person name="Begg G.S."/>
            <person name="Quilliam R.S."/>
            <person name="Squire G.R."/>
            <person name="Poole P.S."/>
            <person name="Young P.W."/>
            <person name="Iannetta P.M."/>
            <person name="James E.K."/>
        </authorList>
    </citation>
    <scope>NUCLEOTIDE SEQUENCE [LARGE SCALE GENOMIC DNA]</scope>
    <source>
        <strain evidence="2 3">JHI1118</strain>
    </source>
</reference>
<organism evidence="2 3">
    <name type="scientific">Rhizobium lusitanum</name>
    <dbReference type="NCBI Taxonomy" id="293958"/>
    <lineage>
        <taxon>Bacteria</taxon>
        <taxon>Pseudomonadati</taxon>
        <taxon>Pseudomonadota</taxon>
        <taxon>Alphaproteobacteria</taxon>
        <taxon>Hyphomicrobiales</taxon>
        <taxon>Rhizobiaceae</taxon>
        <taxon>Rhizobium/Agrobacterium group</taxon>
        <taxon>Rhizobium</taxon>
    </lineage>
</organism>